<reference evidence="1 2" key="1">
    <citation type="submission" date="2005-03" db="EMBL/GenBank/DDBJ databases">
        <title>Sequencing of bacteriophage Xp15 from Xanthomonas campestris pv. pelargonii and identification of the lysis genes.</title>
        <authorList>
            <person name="Ramadugu C."/>
            <person name="Gabriel D.W."/>
        </authorList>
    </citation>
    <scope>NUCLEOTIDE SEQUENCE [LARGE SCALE GENOMIC DNA]</scope>
</reference>
<dbReference type="RefSeq" id="YP_239326.1">
    <property type="nucleotide sequence ID" value="NC_007024.1"/>
</dbReference>
<dbReference type="KEGG" id="vg:5076598"/>
<evidence type="ECO:0000313" key="2">
    <source>
        <dbReference type="Proteomes" id="UP000001305"/>
    </source>
</evidence>
<dbReference type="GeneID" id="5076598"/>
<sequence>MHLPVLYTHANEVMSMTYQELCDQSKYFKAIISFEPRPMMDRKTIEAYRTARANWKREYNEWLKKQQH</sequence>
<proteinExistence type="predicted"/>
<protein>
    <submittedName>
        <fullName evidence="1">Uncharacterized protein</fullName>
    </submittedName>
</protein>
<organism evidence="1 2">
    <name type="scientific">Xanthomonas phage Xp15</name>
    <dbReference type="NCBI Taxonomy" id="322855"/>
    <lineage>
        <taxon>Viruses</taxon>
        <taxon>Duplodnaviria</taxon>
        <taxon>Heunggongvirae</taxon>
        <taxon>Uroviricota</taxon>
        <taxon>Caudoviricetes</taxon>
        <taxon>Alachuavirus</taxon>
        <taxon>Alachuavirus Xp15</taxon>
    </lineage>
</organism>
<dbReference type="EMBL" id="AY986977">
    <property type="protein sequence ID" value="AAX84894.1"/>
    <property type="molecule type" value="Genomic_DNA"/>
</dbReference>
<evidence type="ECO:0000313" key="1">
    <source>
        <dbReference type="EMBL" id="AAX84894.1"/>
    </source>
</evidence>
<keyword evidence="2" id="KW-1185">Reference proteome</keyword>
<dbReference type="Proteomes" id="UP000001305">
    <property type="component" value="Segment"/>
</dbReference>
<name>Q52PR4_9CAUD</name>
<accession>Q52PR4</accession>